<evidence type="ECO:0000259" key="1">
    <source>
        <dbReference type="Pfam" id="PF01593"/>
    </source>
</evidence>
<dbReference type="Gene3D" id="3.50.50.60">
    <property type="entry name" value="FAD/NAD(P)-binding domain"/>
    <property type="match status" value="1"/>
</dbReference>
<sequence>MLAGARSLAEATEHYEAIVLGAGVSGLVSASVLLAQGYRRILVTDAYDHVGGNHIDWSTGDYTFDAGSFIFQDDSPLLRHFPELLPRYTPIFPDWGRLNPQGVVTAYPISVKDDIVGAGPMGWIRIFSSLLYARLFQRKIRNAKEFARYWIGGYLLHSSGLEAYMKRFYGVPPDEIDIQLAQKRMLWISEHASLANLIRRLLPQSKGPANRQLIRPKEGFSHLYKVAAERLEEGGVTFVLGASFQALEKNDKTFCLRMNDRTVSSDRVISTIPINHVEAMCGFESEKLNSITLLSLFFSFSGQRGFSQSILYNFSHEGTWKRLTMHSDFYGRVNGREYFAAEVIANDIDFSTPLAEQNFRKHVQANGLFEGDLKLEGSMILENAYPIYTERSGARAAEAIRSLKAFGIESFGRQGGFDYQPTARVSTIEAESALNR</sequence>
<dbReference type="GO" id="GO:0005829">
    <property type="term" value="C:cytosol"/>
    <property type="evidence" value="ECO:0007669"/>
    <property type="project" value="TreeGrafter"/>
</dbReference>
<dbReference type="Proteomes" id="UP000243904">
    <property type="component" value="Chromosome I"/>
</dbReference>
<accession>A0A1H2BKY7</accession>
<proteinExistence type="predicted"/>
<evidence type="ECO:0000313" key="2">
    <source>
        <dbReference type="EMBL" id="SDT58436.1"/>
    </source>
</evidence>
<dbReference type="AlphaFoldDB" id="A0A1H2BKY7"/>
<evidence type="ECO:0000313" key="3">
    <source>
        <dbReference type="Proteomes" id="UP000243904"/>
    </source>
</evidence>
<protein>
    <submittedName>
        <fullName evidence="2">Flavin containing amine oxidoreductase</fullName>
    </submittedName>
</protein>
<gene>
    <name evidence="2" type="ORF">SAMN05444158_7254</name>
</gene>
<dbReference type="Pfam" id="PF01593">
    <property type="entry name" value="Amino_oxidase"/>
    <property type="match status" value="1"/>
</dbReference>
<keyword evidence="3" id="KW-1185">Reference proteome</keyword>
<dbReference type="PANTHER" id="PTHR21197">
    <property type="entry name" value="UDP-GALACTOPYRANOSE MUTASE"/>
    <property type="match status" value="1"/>
</dbReference>
<dbReference type="InterPro" id="IPR002937">
    <property type="entry name" value="Amino_oxidase"/>
</dbReference>
<name>A0A1H2BKY7_9BRAD</name>
<organism evidence="2 3">
    <name type="scientific">Bradyrhizobium canariense</name>
    <dbReference type="NCBI Taxonomy" id="255045"/>
    <lineage>
        <taxon>Bacteria</taxon>
        <taxon>Pseudomonadati</taxon>
        <taxon>Pseudomonadota</taxon>
        <taxon>Alphaproteobacteria</taxon>
        <taxon>Hyphomicrobiales</taxon>
        <taxon>Nitrobacteraceae</taxon>
        <taxon>Bradyrhizobium</taxon>
    </lineage>
</organism>
<dbReference type="InterPro" id="IPR036188">
    <property type="entry name" value="FAD/NAD-bd_sf"/>
</dbReference>
<dbReference type="RefSeq" id="WP_146690726.1">
    <property type="nucleotide sequence ID" value="NZ_LT629750.1"/>
</dbReference>
<dbReference type="GO" id="GO:0050660">
    <property type="term" value="F:flavin adenine dinucleotide binding"/>
    <property type="evidence" value="ECO:0007669"/>
    <property type="project" value="TreeGrafter"/>
</dbReference>
<dbReference type="PANTHER" id="PTHR21197:SF0">
    <property type="entry name" value="UDP-GALACTOPYRANOSE MUTASE"/>
    <property type="match status" value="1"/>
</dbReference>
<dbReference type="EMBL" id="LT629750">
    <property type="protein sequence ID" value="SDT58436.1"/>
    <property type="molecule type" value="Genomic_DNA"/>
</dbReference>
<dbReference type="GO" id="GO:0008767">
    <property type="term" value="F:UDP-galactopyranose mutase activity"/>
    <property type="evidence" value="ECO:0007669"/>
    <property type="project" value="TreeGrafter"/>
</dbReference>
<feature type="domain" description="Amine oxidase" evidence="1">
    <location>
        <begin position="24"/>
        <end position="278"/>
    </location>
</feature>
<dbReference type="SUPFAM" id="SSF51905">
    <property type="entry name" value="FAD/NAD(P)-binding domain"/>
    <property type="match status" value="1"/>
</dbReference>
<reference evidence="3" key="1">
    <citation type="submission" date="2016-10" db="EMBL/GenBank/DDBJ databases">
        <authorList>
            <person name="Varghese N."/>
            <person name="Submissions S."/>
        </authorList>
    </citation>
    <scope>NUCLEOTIDE SEQUENCE [LARGE SCALE GENOMIC DNA]</scope>
    <source>
        <strain evidence="3">GAS369</strain>
    </source>
</reference>
<dbReference type="GO" id="GO:0016491">
    <property type="term" value="F:oxidoreductase activity"/>
    <property type="evidence" value="ECO:0007669"/>
    <property type="project" value="InterPro"/>
</dbReference>